<sequence>MDMSIEKSIDSQAIKAKEKTFSKWPDRIFGAVVIILSILVVIIIAYPLYFVVIASISNSNLVNQGAVTFWPKDIRFYGYEQIMQDKRIWTGYGNTILYVVAGTALNMAITMPAAYALSRKDFKARNAVMFYFVFTMFFNGGLVPTYMTVSAMHLISTKTILIIFVAVNTYNLIIARTFIATAIPDELYEAAILDGCSHFKYFFAVVLPLSKAVISVLTLYYAVFHWNDYFNALIYNSKESNVPLQIVLRQILLLNQAFASGNGGVQGGYGQSSADQVKYAVLIVSTLPILCVYPFVQKYFEKGVMIGAVKG</sequence>
<dbReference type="CDD" id="cd06261">
    <property type="entry name" value="TM_PBP2"/>
    <property type="match status" value="1"/>
</dbReference>
<comment type="similarity">
    <text evidence="7">Belongs to the binding-protein-dependent transport system permease family.</text>
</comment>
<dbReference type="InterPro" id="IPR035906">
    <property type="entry name" value="MetI-like_sf"/>
</dbReference>
<dbReference type="PANTHER" id="PTHR43744">
    <property type="entry name" value="ABC TRANSPORTER PERMEASE PROTEIN MG189-RELATED-RELATED"/>
    <property type="match status" value="1"/>
</dbReference>
<dbReference type="Pfam" id="PF00528">
    <property type="entry name" value="BPD_transp_1"/>
    <property type="match status" value="1"/>
</dbReference>
<name>A0A1I5UF89_9FIRM</name>
<proteinExistence type="inferred from homology"/>
<comment type="subcellular location">
    <subcellularLocation>
        <location evidence="1 7">Cell membrane</location>
        <topology evidence="1 7">Multi-pass membrane protein</topology>
    </subcellularLocation>
</comment>
<dbReference type="SUPFAM" id="SSF161098">
    <property type="entry name" value="MetI-like"/>
    <property type="match status" value="1"/>
</dbReference>
<keyword evidence="3" id="KW-1003">Cell membrane</keyword>
<dbReference type="GO" id="GO:0005886">
    <property type="term" value="C:plasma membrane"/>
    <property type="evidence" value="ECO:0007669"/>
    <property type="project" value="UniProtKB-SubCell"/>
</dbReference>
<evidence type="ECO:0000256" key="4">
    <source>
        <dbReference type="ARBA" id="ARBA00022692"/>
    </source>
</evidence>
<dbReference type="InterPro" id="IPR000515">
    <property type="entry name" value="MetI-like"/>
</dbReference>
<dbReference type="PROSITE" id="PS50928">
    <property type="entry name" value="ABC_TM1"/>
    <property type="match status" value="1"/>
</dbReference>
<evidence type="ECO:0000256" key="2">
    <source>
        <dbReference type="ARBA" id="ARBA00022448"/>
    </source>
</evidence>
<evidence type="ECO:0000256" key="6">
    <source>
        <dbReference type="ARBA" id="ARBA00023136"/>
    </source>
</evidence>
<feature type="transmembrane region" description="Helical" evidence="7">
    <location>
        <begin position="129"/>
        <end position="147"/>
    </location>
</feature>
<protein>
    <submittedName>
        <fullName evidence="9">Carbohydrate ABC transporter membrane protein 2, CUT1 family</fullName>
    </submittedName>
</protein>
<keyword evidence="4 7" id="KW-0812">Transmembrane</keyword>
<dbReference type="AlphaFoldDB" id="A0A1I5UF89"/>
<feature type="transmembrane region" description="Helical" evidence="7">
    <location>
        <begin position="279"/>
        <end position="296"/>
    </location>
</feature>
<accession>A0A1I5UF89</accession>
<evidence type="ECO:0000256" key="3">
    <source>
        <dbReference type="ARBA" id="ARBA00022475"/>
    </source>
</evidence>
<dbReference type="PANTHER" id="PTHR43744:SF9">
    <property type="entry name" value="POLYGALACTURONAN_RHAMNOGALACTURONAN TRANSPORT SYSTEM PERMEASE PROTEIN YTCP"/>
    <property type="match status" value="1"/>
</dbReference>
<dbReference type="RefSeq" id="WP_242949377.1">
    <property type="nucleotide sequence ID" value="NZ_FOXO01000012.1"/>
</dbReference>
<evidence type="ECO:0000256" key="1">
    <source>
        <dbReference type="ARBA" id="ARBA00004651"/>
    </source>
</evidence>
<evidence type="ECO:0000259" key="8">
    <source>
        <dbReference type="PROSITE" id="PS50928"/>
    </source>
</evidence>
<dbReference type="Gene3D" id="1.10.3720.10">
    <property type="entry name" value="MetI-like"/>
    <property type="match status" value="1"/>
</dbReference>
<gene>
    <name evidence="9" type="ORF">SAMN04487928_11296</name>
</gene>
<feature type="transmembrane region" description="Helical" evidence="7">
    <location>
        <begin position="96"/>
        <end position="117"/>
    </location>
</feature>
<keyword evidence="5 7" id="KW-1133">Transmembrane helix</keyword>
<evidence type="ECO:0000256" key="5">
    <source>
        <dbReference type="ARBA" id="ARBA00022989"/>
    </source>
</evidence>
<keyword evidence="2 7" id="KW-0813">Transport</keyword>
<dbReference type="EMBL" id="FOXO01000012">
    <property type="protein sequence ID" value="SFP93925.1"/>
    <property type="molecule type" value="Genomic_DNA"/>
</dbReference>
<evidence type="ECO:0000313" key="9">
    <source>
        <dbReference type="EMBL" id="SFP93925.1"/>
    </source>
</evidence>
<keyword evidence="6 7" id="KW-0472">Membrane</keyword>
<dbReference type="GO" id="GO:0055085">
    <property type="term" value="P:transmembrane transport"/>
    <property type="evidence" value="ECO:0007669"/>
    <property type="project" value="InterPro"/>
</dbReference>
<feature type="transmembrane region" description="Helical" evidence="7">
    <location>
        <begin position="201"/>
        <end position="223"/>
    </location>
</feature>
<feature type="domain" description="ABC transmembrane type-1" evidence="8">
    <location>
        <begin position="92"/>
        <end position="290"/>
    </location>
</feature>
<feature type="transmembrane region" description="Helical" evidence="7">
    <location>
        <begin position="159"/>
        <end position="180"/>
    </location>
</feature>
<feature type="transmembrane region" description="Helical" evidence="7">
    <location>
        <begin position="28"/>
        <end position="52"/>
    </location>
</feature>
<keyword evidence="10" id="KW-1185">Reference proteome</keyword>
<reference evidence="10" key="1">
    <citation type="submission" date="2016-10" db="EMBL/GenBank/DDBJ databases">
        <authorList>
            <person name="Varghese N."/>
            <person name="Submissions S."/>
        </authorList>
    </citation>
    <scope>NUCLEOTIDE SEQUENCE [LARGE SCALE GENOMIC DNA]</scope>
    <source>
        <strain evidence="10">P18</strain>
    </source>
</reference>
<dbReference type="Proteomes" id="UP000182624">
    <property type="component" value="Unassembled WGS sequence"/>
</dbReference>
<evidence type="ECO:0000313" key="10">
    <source>
        <dbReference type="Proteomes" id="UP000182624"/>
    </source>
</evidence>
<evidence type="ECO:0000256" key="7">
    <source>
        <dbReference type="RuleBase" id="RU363032"/>
    </source>
</evidence>
<organism evidence="9 10">
    <name type="scientific">Butyrivibrio proteoclasticus</name>
    <dbReference type="NCBI Taxonomy" id="43305"/>
    <lineage>
        <taxon>Bacteria</taxon>
        <taxon>Bacillati</taxon>
        <taxon>Bacillota</taxon>
        <taxon>Clostridia</taxon>
        <taxon>Lachnospirales</taxon>
        <taxon>Lachnospiraceae</taxon>
        <taxon>Butyrivibrio</taxon>
    </lineage>
</organism>